<dbReference type="Pfam" id="PF11774">
    <property type="entry name" value="Lsr2"/>
    <property type="match status" value="1"/>
</dbReference>
<accession>A0A0B6EU66</accession>
<gene>
    <name evidence="4" type="ORF">CSING_12610</name>
    <name evidence="5" type="ORF">MHK08_12405</name>
</gene>
<sequence>MARREVTQFFDDLDNSPLTEEELTVIRFSVDGKDYLLDVSRENADKFHAALEPFVKAARHPVKTETRRYKPSDVREWAAKHGYDVAERGKIRNDVILAYRDANNL</sequence>
<keyword evidence="7" id="KW-1185">Reference proteome</keyword>
<dbReference type="Pfam" id="PF23359">
    <property type="entry name" value="Lsr2_DNA-bd"/>
    <property type="match status" value="1"/>
</dbReference>
<proteinExistence type="predicted"/>
<evidence type="ECO:0000259" key="3">
    <source>
        <dbReference type="Pfam" id="PF23359"/>
    </source>
</evidence>
<dbReference type="EMBL" id="CP010827">
    <property type="protein sequence ID" value="AJI80012.1"/>
    <property type="molecule type" value="Genomic_DNA"/>
</dbReference>
<dbReference type="InterPro" id="IPR024412">
    <property type="entry name" value="Lsr2_dim_dom"/>
</dbReference>
<evidence type="ECO:0000259" key="2">
    <source>
        <dbReference type="Pfam" id="PF11774"/>
    </source>
</evidence>
<evidence type="ECO:0000313" key="7">
    <source>
        <dbReference type="Proteomes" id="UP001521911"/>
    </source>
</evidence>
<reference evidence="4 6" key="1">
    <citation type="journal article" date="2015" name="Genome Announc.">
        <title>Complete Genome Sequence and Annotation of Corynebacterium singulare DSM 44357, Isolated from a Human Semen Specimen.</title>
        <authorList>
            <person name="Merten M."/>
            <person name="Brinkrolf K."/>
            <person name="Albersmeier A."/>
            <person name="Kutter Y."/>
            <person name="Ruckert C."/>
            <person name="Tauch A."/>
        </authorList>
    </citation>
    <scope>NUCLEOTIDE SEQUENCE [LARGE SCALE GENOMIC DNA]</scope>
    <source>
        <strain evidence="4">IBS B52218</strain>
    </source>
</reference>
<dbReference type="HOGENOM" id="CLU_139818_1_0_11"/>
<dbReference type="KEGG" id="csx:CSING_12610"/>
<evidence type="ECO:0000256" key="1">
    <source>
        <dbReference type="ARBA" id="ARBA00023125"/>
    </source>
</evidence>
<dbReference type="GO" id="GO:0016746">
    <property type="term" value="F:acyltransferase activity"/>
    <property type="evidence" value="ECO:0007669"/>
    <property type="project" value="InterPro"/>
</dbReference>
<organism evidence="4 6">
    <name type="scientific">Corynebacterium singulare</name>
    <dbReference type="NCBI Taxonomy" id="161899"/>
    <lineage>
        <taxon>Bacteria</taxon>
        <taxon>Bacillati</taxon>
        <taxon>Actinomycetota</taxon>
        <taxon>Actinomycetes</taxon>
        <taxon>Mycobacteriales</taxon>
        <taxon>Corynebacteriaceae</taxon>
        <taxon>Corynebacterium</taxon>
    </lineage>
</organism>
<name>A0A0B6EU66_9CORY</name>
<evidence type="ECO:0000313" key="6">
    <source>
        <dbReference type="Proteomes" id="UP000031890"/>
    </source>
</evidence>
<evidence type="ECO:0000313" key="4">
    <source>
        <dbReference type="EMBL" id="AJI80012.1"/>
    </source>
</evidence>
<evidence type="ECO:0000313" key="5">
    <source>
        <dbReference type="EMBL" id="MCG7277259.1"/>
    </source>
</evidence>
<dbReference type="RefSeq" id="WP_042532733.1">
    <property type="nucleotide sequence ID" value="NZ_CP010827.1"/>
</dbReference>
<dbReference type="AlphaFoldDB" id="A0A0B6EU66"/>
<dbReference type="OrthoDB" id="4113332at2"/>
<dbReference type="InterPro" id="IPR042261">
    <property type="entry name" value="Lsr2-like_dimerization"/>
</dbReference>
<protein>
    <submittedName>
        <fullName evidence="4 5">Lsr2</fullName>
    </submittedName>
</protein>
<reference evidence="5 7" key="2">
    <citation type="submission" date="2022-02" db="EMBL/GenBank/DDBJ databases">
        <title>Uncovering new skin microbiome diversity through culturing and metagenomics.</title>
        <authorList>
            <person name="Conlan S."/>
            <person name="Deming C."/>
            <person name="Nisc Comparative Sequencing Program N."/>
            <person name="Segre J.A."/>
        </authorList>
    </citation>
    <scope>NUCLEOTIDE SEQUENCE [LARGE SCALE GENOMIC DNA]</scope>
    <source>
        <strain evidence="5 7">ACRQV</strain>
    </source>
</reference>
<feature type="domain" description="Lsr2 dimerization" evidence="2">
    <location>
        <begin position="1"/>
        <end position="59"/>
    </location>
</feature>
<feature type="domain" description="Lsr2 DNA-binding" evidence="3">
    <location>
        <begin position="67"/>
        <end position="102"/>
    </location>
</feature>
<dbReference type="Proteomes" id="UP000031890">
    <property type="component" value="Chromosome"/>
</dbReference>
<dbReference type="GO" id="GO:0003677">
    <property type="term" value="F:DNA binding"/>
    <property type="evidence" value="ECO:0007669"/>
    <property type="project" value="UniProtKB-KW"/>
</dbReference>
<dbReference type="Gene3D" id="3.30.60.230">
    <property type="entry name" value="Lsr2, dimerization domain"/>
    <property type="match status" value="1"/>
</dbReference>
<dbReference type="InterPro" id="IPR055370">
    <property type="entry name" value="Lsr2_DNA-bd"/>
</dbReference>
<dbReference type="EMBL" id="JAKRDF010000024">
    <property type="protein sequence ID" value="MCG7277259.1"/>
    <property type="molecule type" value="Genomic_DNA"/>
</dbReference>
<dbReference type="Proteomes" id="UP001521911">
    <property type="component" value="Unassembled WGS sequence"/>
</dbReference>
<dbReference type="Gene3D" id="4.10.320.10">
    <property type="entry name" value="E3-binding domain"/>
    <property type="match status" value="1"/>
</dbReference>
<dbReference type="InterPro" id="IPR036625">
    <property type="entry name" value="E3-bd_dom_sf"/>
</dbReference>
<dbReference type="STRING" id="161899.CSING_12610"/>
<keyword evidence="1" id="KW-0238">DNA-binding</keyword>